<gene>
    <name evidence="2" type="ORF">NB703_000805</name>
</gene>
<dbReference type="Gene3D" id="3.90.1530.30">
    <property type="match status" value="1"/>
</dbReference>
<comment type="caution">
    <text evidence="2">The sequence shown here is derived from an EMBL/GenBank/DDBJ whole genome shotgun (WGS) entry which is preliminary data.</text>
</comment>
<dbReference type="InterPro" id="IPR003115">
    <property type="entry name" value="ParB_N"/>
</dbReference>
<dbReference type="SUPFAM" id="SSF109709">
    <property type="entry name" value="KorB DNA-binding domain-like"/>
    <property type="match status" value="1"/>
</dbReference>
<dbReference type="EMBL" id="JANFVX010000002">
    <property type="protein sequence ID" value="MCW0342712.1"/>
    <property type="molecule type" value="Genomic_DNA"/>
</dbReference>
<sequence length="295" mass="33485">MNDDQIHMLEISKIKVVIPRSRNKFKHAEITDSIDTSGLRKPITVRRILDRKYEFALICGQGRLESLTALGEKLIPAFILDIDENKAYIMSLVENMARVIPRAGEQFQRIKEMNEQGLSNKEISYSTGLSLHWITSLTMLISKGENKLLSAVESGSIPISLAVEIARVDFEGGQELLIKAFDEGLIKHKDVGKIRDILDSRYEGLKGFLNNSFGVAKKKKKLTTDELKQIYQDNISQHRKIKNKAEYVERNLLIASQIFKELSDDEEFSKILDEENLNEVVKVIMKNTSCGGQND</sequence>
<dbReference type="Proteomes" id="UP001208888">
    <property type="component" value="Unassembled WGS sequence"/>
</dbReference>
<name>A0AAJ1CWB0_PANAN</name>
<dbReference type="RefSeq" id="WP_105078797.1">
    <property type="nucleotide sequence ID" value="NZ_JABDZO010000004.1"/>
</dbReference>
<dbReference type="GO" id="GO:0007059">
    <property type="term" value="P:chromosome segregation"/>
    <property type="evidence" value="ECO:0007669"/>
    <property type="project" value="TreeGrafter"/>
</dbReference>
<dbReference type="PANTHER" id="PTHR33375:SF1">
    <property type="entry name" value="CHROMOSOME-PARTITIONING PROTEIN PARB-RELATED"/>
    <property type="match status" value="1"/>
</dbReference>
<evidence type="ECO:0000313" key="2">
    <source>
        <dbReference type="EMBL" id="MCW0342712.1"/>
    </source>
</evidence>
<evidence type="ECO:0000313" key="3">
    <source>
        <dbReference type="Proteomes" id="UP001208888"/>
    </source>
</evidence>
<dbReference type="InterPro" id="IPR050336">
    <property type="entry name" value="Chromosome_partition/occlusion"/>
</dbReference>
<proteinExistence type="predicted"/>
<dbReference type="Pfam" id="PF02195">
    <property type="entry name" value="ParB_N"/>
    <property type="match status" value="1"/>
</dbReference>
<dbReference type="SUPFAM" id="SSF110849">
    <property type="entry name" value="ParB/Sulfiredoxin"/>
    <property type="match status" value="1"/>
</dbReference>
<dbReference type="GO" id="GO:0005694">
    <property type="term" value="C:chromosome"/>
    <property type="evidence" value="ECO:0007669"/>
    <property type="project" value="TreeGrafter"/>
</dbReference>
<organism evidence="2 3">
    <name type="scientific">Pantoea ananas</name>
    <name type="common">Erwinia uredovora</name>
    <dbReference type="NCBI Taxonomy" id="553"/>
    <lineage>
        <taxon>Bacteria</taxon>
        <taxon>Pseudomonadati</taxon>
        <taxon>Pseudomonadota</taxon>
        <taxon>Gammaproteobacteria</taxon>
        <taxon>Enterobacterales</taxon>
        <taxon>Erwiniaceae</taxon>
        <taxon>Pantoea</taxon>
    </lineage>
</organism>
<dbReference type="SMART" id="SM00470">
    <property type="entry name" value="ParB"/>
    <property type="match status" value="1"/>
</dbReference>
<dbReference type="Gene3D" id="1.10.10.2830">
    <property type="match status" value="1"/>
</dbReference>
<accession>A0AAJ1CWB0</accession>
<protein>
    <recommendedName>
        <fullName evidence="1">ParB-like N-terminal domain-containing protein</fullName>
    </recommendedName>
</protein>
<dbReference type="InterPro" id="IPR036086">
    <property type="entry name" value="ParB/Sulfiredoxin_sf"/>
</dbReference>
<evidence type="ECO:0000259" key="1">
    <source>
        <dbReference type="SMART" id="SM00470"/>
    </source>
</evidence>
<dbReference type="Pfam" id="PF07506">
    <property type="entry name" value="RepB"/>
    <property type="match status" value="1"/>
</dbReference>
<dbReference type="PANTHER" id="PTHR33375">
    <property type="entry name" value="CHROMOSOME-PARTITIONING PROTEIN PARB-RELATED"/>
    <property type="match status" value="1"/>
</dbReference>
<dbReference type="InterPro" id="IPR011111">
    <property type="entry name" value="Plasmid_RepB"/>
</dbReference>
<reference evidence="2" key="1">
    <citation type="submission" date="2022-06" db="EMBL/GenBank/DDBJ databases">
        <title>Dynamics of rice microbiomes reveals core vertical transmitted seed endophytes.</title>
        <authorList>
            <person name="Liao K."/>
            <person name="Zhang X."/>
        </authorList>
    </citation>
    <scope>NUCLEOTIDE SEQUENCE</scope>
    <source>
        <strain evidence="2">JT1-17</strain>
    </source>
</reference>
<dbReference type="AlphaFoldDB" id="A0AAJ1CWB0"/>
<feature type="domain" description="ParB-like N-terminal" evidence="1">
    <location>
        <begin position="7"/>
        <end position="96"/>
    </location>
</feature>